<comment type="caution">
    <text evidence="2">The sequence shown here is derived from an EMBL/GenBank/DDBJ whole genome shotgun (WGS) entry which is preliminary data.</text>
</comment>
<feature type="domain" description="HicB-like antitoxin of toxin-antitoxin system" evidence="1">
    <location>
        <begin position="3"/>
        <end position="123"/>
    </location>
</feature>
<sequence>MLYPIYVHQGDAEHAHGVTIPDFPGCFSAADNWDELPAMVQESIELYCEGEDMELPKPSSLDELTKNREYNGGVWMMLDINISKLNLKPVQFNISLPSSLVLRIDAYANHHHMTRSGFLAMAAQEMLSGGNAPTQRV</sequence>
<dbReference type="AlphaFoldDB" id="A0A176S547"/>
<dbReference type="Pfam" id="PF15919">
    <property type="entry name" value="HicB_lk_antitox"/>
    <property type="match status" value="1"/>
</dbReference>
<dbReference type="InterPro" id="IPR031807">
    <property type="entry name" value="HicB-like"/>
</dbReference>
<evidence type="ECO:0000313" key="2">
    <source>
        <dbReference type="EMBL" id="OAD23064.1"/>
    </source>
</evidence>
<evidence type="ECO:0000313" key="3">
    <source>
        <dbReference type="Proteomes" id="UP000076962"/>
    </source>
</evidence>
<dbReference type="Proteomes" id="UP000076962">
    <property type="component" value="Unassembled WGS sequence"/>
</dbReference>
<protein>
    <submittedName>
        <fullName evidence="2">Uncharacterized protein family UPF0150 domain protein</fullName>
    </submittedName>
</protein>
<dbReference type="GO" id="GO:0006355">
    <property type="term" value="P:regulation of DNA-templated transcription"/>
    <property type="evidence" value="ECO:0007669"/>
    <property type="project" value="InterPro"/>
</dbReference>
<evidence type="ECO:0000259" key="1">
    <source>
        <dbReference type="Pfam" id="PF15919"/>
    </source>
</evidence>
<dbReference type="Gene3D" id="3.30.160.250">
    <property type="match status" value="1"/>
</dbReference>
<dbReference type="SUPFAM" id="SSF47598">
    <property type="entry name" value="Ribbon-helix-helix"/>
    <property type="match status" value="1"/>
</dbReference>
<organism evidence="2 3">
    <name type="scientific">Candidatus Thiomargarita nelsonii</name>
    <dbReference type="NCBI Taxonomy" id="1003181"/>
    <lineage>
        <taxon>Bacteria</taxon>
        <taxon>Pseudomonadati</taxon>
        <taxon>Pseudomonadota</taxon>
        <taxon>Gammaproteobacteria</taxon>
        <taxon>Thiotrichales</taxon>
        <taxon>Thiotrichaceae</taxon>
        <taxon>Thiomargarita</taxon>
    </lineage>
</organism>
<gene>
    <name evidence="2" type="ORF">THIOM_001111</name>
</gene>
<dbReference type="SUPFAM" id="SSF143100">
    <property type="entry name" value="TTHA1013/TTHA0281-like"/>
    <property type="match status" value="1"/>
</dbReference>
<dbReference type="InterPro" id="IPR035069">
    <property type="entry name" value="TTHA1013/TTHA0281-like"/>
</dbReference>
<dbReference type="EMBL" id="LUTY01000578">
    <property type="protein sequence ID" value="OAD23064.1"/>
    <property type="molecule type" value="Genomic_DNA"/>
</dbReference>
<keyword evidence="3" id="KW-1185">Reference proteome</keyword>
<reference evidence="2 3" key="1">
    <citation type="submission" date="2016-05" db="EMBL/GenBank/DDBJ databases">
        <title>Single-cell genome of chain-forming Candidatus Thiomargarita nelsonii and comparison to other large sulfur-oxidizing bacteria.</title>
        <authorList>
            <person name="Winkel M."/>
            <person name="Salman V."/>
            <person name="Woyke T."/>
            <person name="Schulz-Vogt H."/>
            <person name="Richter M."/>
            <person name="Flood B."/>
            <person name="Bailey J."/>
            <person name="Amann R."/>
            <person name="Mussmann M."/>
        </authorList>
    </citation>
    <scope>NUCLEOTIDE SEQUENCE [LARGE SCALE GENOMIC DNA]</scope>
    <source>
        <strain evidence="2 3">THI036</strain>
    </source>
</reference>
<accession>A0A176S547</accession>
<proteinExistence type="predicted"/>
<dbReference type="InterPro" id="IPR010985">
    <property type="entry name" value="Ribbon_hlx_hlx"/>
</dbReference>
<name>A0A176S547_9GAMM</name>